<dbReference type="CDD" id="cd17917">
    <property type="entry name" value="DEXHc_RHA-like"/>
    <property type="match status" value="1"/>
</dbReference>
<dbReference type="InterPro" id="IPR002464">
    <property type="entry name" value="DNA/RNA_helicase_DEAH_CS"/>
</dbReference>
<dbReference type="GO" id="GO:1990904">
    <property type="term" value="C:ribonucleoprotein complex"/>
    <property type="evidence" value="ECO:0007669"/>
    <property type="project" value="UniProtKB-ARBA"/>
</dbReference>
<dbReference type="InterPro" id="IPR001650">
    <property type="entry name" value="Helicase_C-like"/>
</dbReference>
<gene>
    <name evidence="8" type="ORF">SEPMUDRAFT_150148</name>
</gene>
<dbReference type="PANTHER" id="PTHR18934">
    <property type="entry name" value="ATP-DEPENDENT RNA HELICASE"/>
    <property type="match status" value="1"/>
</dbReference>
<dbReference type="SMART" id="SM00490">
    <property type="entry name" value="HELICc"/>
    <property type="match status" value="1"/>
</dbReference>
<dbReference type="PANTHER" id="PTHR18934:SF203">
    <property type="entry name" value="ATP-DEPENDENT RNA HELICASE A"/>
    <property type="match status" value="1"/>
</dbReference>
<evidence type="ECO:0000313" key="9">
    <source>
        <dbReference type="Proteomes" id="UP000016931"/>
    </source>
</evidence>
<dbReference type="OMA" id="MCKLVCR"/>
<dbReference type="Pfam" id="PF00271">
    <property type="entry name" value="Helicase_C"/>
    <property type="match status" value="1"/>
</dbReference>
<dbReference type="SMART" id="SM00847">
    <property type="entry name" value="HA2"/>
    <property type="match status" value="1"/>
</dbReference>
<dbReference type="InterPro" id="IPR011545">
    <property type="entry name" value="DEAD/DEAH_box_helicase_dom"/>
</dbReference>
<reference evidence="8 9" key="1">
    <citation type="journal article" date="2012" name="PLoS Pathog.">
        <title>Diverse lifestyles and strategies of plant pathogenesis encoded in the genomes of eighteen Dothideomycetes fungi.</title>
        <authorList>
            <person name="Ohm R.A."/>
            <person name="Feau N."/>
            <person name="Henrissat B."/>
            <person name="Schoch C.L."/>
            <person name="Horwitz B.A."/>
            <person name="Barry K.W."/>
            <person name="Condon B.J."/>
            <person name="Copeland A.C."/>
            <person name="Dhillon B."/>
            <person name="Glaser F."/>
            <person name="Hesse C.N."/>
            <person name="Kosti I."/>
            <person name="LaButti K."/>
            <person name="Lindquist E.A."/>
            <person name="Lucas S."/>
            <person name="Salamov A.A."/>
            <person name="Bradshaw R.E."/>
            <person name="Ciuffetti L."/>
            <person name="Hamelin R.C."/>
            <person name="Kema G.H.J."/>
            <person name="Lawrence C."/>
            <person name="Scott J.A."/>
            <person name="Spatafora J.W."/>
            <person name="Turgeon B.G."/>
            <person name="de Wit P.J.G.M."/>
            <person name="Zhong S."/>
            <person name="Goodwin S.B."/>
            <person name="Grigoriev I.V."/>
        </authorList>
    </citation>
    <scope>NUCLEOTIDE SEQUENCE [LARGE SCALE GENOMIC DNA]</scope>
    <source>
        <strain evidence="8 9">SO2202</strain>
    </source>
</reference>
<dbReference type="PROSITE" id="PS51192">
    <property type="entry name" value="HELICASE_ATP_BIND_1"/>
    <property type="match status" value="1"/>
</dbReference>
<evidence type="ECO:0000256" key="5">
    <source>
        <dbReference type="SAM" id="MobiDB-lite"/>
    </source>
</evidence>
<dbReference type="Pfam" id="PF00270">
    <property type="entry name" value="DEAD"/>
    <property type="match status" value="1"/>
</dbReference>
<evidence type="ECO:0000259" key="6">
    <source>
        <dbReference type="PROSITE" id="PS51192"/>
    </source>
</evidence>
<dbReference type="EMBL" id="KB456266">
    <property type="protein sequence ID" value="EMF11136.1"/>
    <property type="molecule type" value="Genomic_DNA"/>
</dbReference>
<dbReference type="GO" id="GO:0016787">
    <property type="term" value="F:hydrolase activity"/>
    <property type="evidence" value="ECO:0007669"/>
    <property type="project" value="UniProtKB-KW"/>
</dbReference>
<name>M3CDM5_SPHMS</name>
<feature type="domain" description="Helicase ATP-binding" evidence="6">
    <location>
        <begin position="716"/>
        <end position="891"/>
    </location>
</feature>
<evidence type="ECO:0000256" key="3">
    <source>
        <dbReference type="ARBA" id="ARBA00022801"/>
    </source>
</evidence>
<feature type="region of interest" description="Disordered" evidence="5">
    <location>
        <begin position="503"/>
        <end position="523"/>
    </location>
</feature>
<evidence type="ECO:0000313" key="8">
    <source>
        <dbReference type="EMBL" id="EMF11136.1"/>
    </source>
</evidence>
<evidence type="ECO:0000259" key="7">
    <source>
        <dbReference type="PROSITE" id="PS51194"/>
    </source>
</evidence>
<evidence type="ECO:0000256" key="2">
    <source>
        <dbReference type="ARBA" id="ARBA00022741"/>
    </source>
</evidence>
<dbReference type="Pfam" id="PF21010">
    <property type="entry name" value="HA2_C"/>
    <property type="match status" value="1"/>
</dbReference>
<dbReference type="InterPro" id="IPR027417">
    <property type="entry name" value="P-loop_NTPase"/>
</dbReference>
<keyword evidence="4" id="KW-0067">ATP-binding</keyword>
<sequence>MAIFHLPPALRLQMLSRSLLVKPYILASGRGIRPSAALCSSRDRGRPYATVRTNNNKRTVGKTQARPSRPADHRHGGLPPKRNQAMTRARKANDKRSQGSKSEKTAVLSHVSKKSSTKHSPVRRESSRRSEKRRTQQQQQQQQQPRPGRIPTSPSATAEGDLVDDASESQANSARVDFKYVQDHMQIPSASDYPDATLEIRNALSLLKPNLLRGVFDTYLRKKLKVIENYEEVTKGWLCELTLDAPGDFQQCVTGVGATKSQAANAAYVYTLSRLHTSGMLAALLSPATMEPMEPRKEQYPGAPPLLFEPAHTASIMHNILAARAPKTIQSGDYEAHADKSATFTLRLDIPGIADASATGRGTNKTMAKRAAWVAMLNRLHTHGALQQILPQVQISPYRPDDHNESKVFIRDESEIELVELDRYTVDQEKNATLDIYNYAARYGAIPQFKTQFAQHVRRRASRAKSRQTVVQASIRLPEHGIHVVTRGKDVATAEAAAALSFKREAEKQQTEQEHPRNPLPGYEFLTTDSAQDFLEWFRRLQSSTTLELELSIVNYAGVSANRARVLVDGSVLGDSTMRAKKAAQSSAYLMAAVAIANNHPEQMAQWVERKKNGEARRPMYSLSMPIDSRISDMMRETLVSARQAGLPDQRETFGAEEATRKTLQSRHRYLSSEARDLACEVHQESLKRFNSDSRLVQLRNTKAGLPMSQYTDQVVDLVSSDVYSIIIGATGSGKTTQVPQIFLDHAIKSGKGGYCDIICTQPRRLAASSVAQRVAAERDETIGTSVGYQVRGEVQLPRFGGSITYCTTGILLEQLKWNTDDIMDNVSHLVIDEVHERDIFVDFLLIILKKAVKARQEAGKKVPHIVLMSATLDQKLFSEYLPNTKDGKTVPCAALSVPGRTFPVTETYLEELVQDITSTHKSEFQSLVRGDKGVSQEYLDAELNFAQSSNGAAPVIIDWKRQYEADADSEGSSPGAQRIESLVPVRLLTAALAHICTKSDDGAILAFLPGLQEISATMEFLVQHPIFGVDFNDTSKFKIMPLHSSIPPDQQKLIFEPSPPGCRKIILATNIAETSVTVPDVKYVVDLGKLREKRYDQVKRITELQTVWESNSNARQRAGRAGRVSQGNYYALFTQQRRQAMSASGQAELLRSDLQETCLSIKAQGFQEPVAEFLADAIEPPPTKAVSLAVENLKSIEAFTPDEELTSLGRILSRLPVHPELGNMVLLGIVFRCLDPMIISSCMASERTLFVKPLGVARSIARRKHEVYAQDDSDHLAYINAFRDLRTQLYEKGQSGTFAYAHDRFLHFGAFKSVDQTTRLVEQALREAGLVDMSHQDRSNKYQLGGDALNANSNNTALLKALTLAGVYPNIAVRRAMTRSPVHRTASEDNVMMHPSSMNASSGKPAVSETDQIYAFSTLARSVSGDSLFIRDSTFVTPLMAFLFGGRVQTETYKTLVMDKWLPFAPAALNTEFVVRLCLEFRKAKDRMLYGAFKEMSNPHTVKTQARAREIFAAGLVNILSASEARRGKMSVGYPESWQKRRSHVSNDFQGRGQSEGGRFANRSDDVRNQASGEGRPLVRFH</sequence>
<protein>
    <recommendedName>
        <fullName evidence="1">RNA helicase</fullName>
        <ecNumber evidence="1">3.6.4.13</ecNumber>
    </recommendedName>
</protein>
<accession>M3CDM5</accession>
<dbReference type="InterPro" id="IPR007502">
    <property type="entry name" value="Helicase-assoc_dom"/>
</dbReference>
<dbReference type="Gene3D" id="1.20.120.1080">
    <property type="match status" value="1"/>
</dbReference>
<dbReference type="Gene3D" id="3.40.50.300">
    <property type="entry name" value="P-loop containing nucleotide triphosphate hydrolases"/>
    <property type="match status" value="2"/>
</dbReference>
<feature type="domain" description="Helicase C-terminal" evidence="7">
    <location>
        <begin position="988"/>
        <end position="1166"/>
    </location>
</feature>
<dbReference type="SMART" id="SM00487">
    <property type="entry name" value="DEXDc"/>
    <property type="match status" value="1"/>
</dbReference>
<feature type="compositionally biased region" description="Polar residues" evidence="5">
    <location>
        <begin position="51"/>
        <end position="66"/>
    </location>
</feature>
<dbReference type="Proteomes" id="UP000016931">
    <property type="component" value="Unassembled WGS sequence"/>
</dbReference>
<dbReference type="PROSITE" id="PS00690">
    <property type="entry name" value="DEAH_ATP_HELICASE"/>
    <property type="match status" value="1"/>
</dbReference>
<feature type="region of interest" description="Disordered" evidence="5">
    <location>
        <begin position="1534"/>
        <end position="1583"/>
    </location>
</feature>
<dbReference type="PROSITE" id="PS51194">
    <property type="entry name" value="HELICASE_CTER"/>
    <property type="match status" value="1"/>
</dbReference>
<feature type="region of interest" description="Disordered" evidence="5">
    <location>
        <begin position="37"/>
        <end position="169"/>
    </location>
</feature>
<dbReference type="CDD" id="cd18791">
    <property type="entry name" value="SF2_C_RHA"/>
    <property type="match status" value="1"/>
</dbReference>
<dbReference type="HOGENOM" id="CLU_001832_1_1_1"/>
<dbReference type="InterPro" id="IPR014001">
    <property type="entry name" value="Helicase_ATP-bd"/>
</dbReference>
<dbReference type="eggNOG" id="KOG0920">
    <property type="taxonomic scope" value="Eukaryota"/>
</dbReference>
<dbReference type="InterPro" id="IPR048333">
    <property type="entry name" value="HA2_WH"/>
</dbReference>
<dbReference type="GO" id="GO:0003724">
    <property type="term" value="F:RNA helicase activity"/>
    <property type="evidence" value="ECO:0007669"/>
    <property type="project" value="UniProtKB-EC"/>
</dbReference>
<dbReference type="OrthoDB" id="5600252at2759"/>
<dbReference type="InterPro" id="IPR011709">
    <property type="entry name" value="DEAD-box_helicase_OB_fold"/>
</dbReference>
<keyword evidence="2" id="KW-0547">Nucleotide-binding</keyword>
<dbReference type="GeneID" id="27903124"/>
<feature type="compositionally biased region" description="Basic and acidic residues" evidence="5">
    <location>
        <begin position="91"/>
        <end position="104"/>
    </location>
</feature>
<evidence type="ECO:0000256" key="1">
    <source>
        <dbReference type="ARBA" id="ARBA00012552"/>
    </source>
</evidence>
<dbReference type="RefSeq" id="XP_016759257.1">
    <property type="nucleotide sequence ID" value="XM_016905987.1"/>
</dbReference>
<evidence type="ECO:0000256" key="4">
    <source>
        <dbReference type="ARBA" id="ARBA00022840"/>
    </source>
</evidence>
<feature type="compositionally biased region" description="Basic residues" evidence="5">
    <location>
        <begin position="111"/>
        <end position="121"/>
    </location>
</feature>
<dbReference type="Pfam" id="PF04408">
    <property type="entry name" value="WHD_HA2"/>
    <property type="match status" value="1"/>
</dbReference>
<organism evidence="8 9">
    <name type="scientific">Sphaerulina musiva (strain SO2202)</name>
    <name type="common">Poplar stem canker fungus</name>
    <name type="synonym">Septoria musiva</name>
    <dbReference type="NCBI Taxonomy" id="692275"/>
    <lineage>
        <taxon>Eukaryota</taxon>
        <taxon>Fungi</taxon>
        <taxon>Dikarya</taxon>
        <taxon>Ascomycota</taxon>
        <taxon>Pezizomycotina</taxon>
        <taxon>Dothideomycetes</taxon>
        <taxon>Dothideomycetidae</taxon>
        <taxon>Mycosphaerellales</taxon>
        <taxon>Mycosphaerellaceae</taxon>
        <taxon>Sphaerulina</taxon>
    </lineage>
</organism>
<dbReference type="SUPFAM" id="SSF52540">
    <property type="entry name" value="P-loop containing nucleoside triphosphate hydrolases"/>
    <property type="match status" value="1"/>
</dbReference>
<proteinExistence type="predicted"/>
<dbReference type="STRING" id="692275.M3CDM5"/>
<keyword evidence="9" id="KW-1185">Reference proteome</keyword>
<dbReference type="GO" id="GO:0005524">
    <property type="term" value="F:ATP binding"/>
    <property type="evidence" value="ECO:0007669"/>
    <property type="project" value="UniProtKB-KW"/>
</dbReference>
<dbReference type="Pfam" id="PF07717">
    <property type="entry name" value="OB_NTP_bind"/>
    <property type="match status" value="1"/>
</dbReference>
<dbReference type="GO" id="GO:0003723">
    <property type="term" value="F:RNA binding"/>
    <property type="evidence" value="ECO:0007669"/>
    <property type="project" value="TreeGrafter"/>
</dbReference>
<dbReference type="EC" id="3.6.4.13" evidence="1"/>
<keyword evidence="3 8" id="KW-0378">Hydrolase</keyword>
<feature type="compositionally biased region" description="Basic and acidic residues" evidence="5">
    <location>
        <begin position="503"/>
        <end position="517"/>
    </location>
</feature>